<dbReference type="EMBL" id="JAVRFI010000027">
    <property type="protein sequence ID" value="MDT0453106.1"/>
    <property type="molecule type" value="Genomic_DNA"/>
</dbReference>
<evidence type="ECO:0000313" key="2">
    <source>
        <dbReference type="Proteomes" id="UP001180531"/>
    </source>
</evidence>
<sequence>MALAVVRDLRSELRLETNEEIAAFEQDLLAEFVLARASAGELSKCAQFVGGELLRR</sequence>
<proteinExistence type="predicted"/>
<keyword evidence="2" id="KW-1185">Reference proteome</keyword>
<comment type="caution">
    <text evidence="1">The sequence shown here is derived from an EMBL/GenBank/DDBJ whole genome shotgun (WGS) entry which is preliminary data.</text>
</comment>
<dbReference type="Proteomes" id="UP001180531">
    <property type="component" value="Unassembled WGS sequence"/>
</dbReference>
<dbReference type="RefSeq" id="WP_311614690.1">
    <property type="nucleotide sequence ID" value="NZ_JAVRFI010000027.1"/>
</dbReference>
<reference evidence="1" key="1">
    <citation type="submission" date="2024-05" db="EMBL/GenBank/DDBJ databases">
        <title>30 novel species of actinomycetes from the DSMZ collection.</title>
        <authorList>
            <person name="Nouioui I."/>
        </authorList>
    </citation>
    <scope>NUCLEOTIDE SEQUENCE</scope>
    <source>
        <strain evidence="1">DSM 40473</strain>
    </source>
</reference>
<evidence type="ECO:0000313" key="1">
    <source>
        <dbReference type="EMBL" id="MDT0453106.1"/>
    </source>
</evidence>
<protein>
    <submittedName>
        <fullName evidence="1">Uncharacterized protein</fullName>
    </submittedName>
</protein>
<name>A0ABU2SWV1_9ACTN</name>
<gene>
    <name evidence="1" type="ORF">RM609_29035</name>
</gene>
<organism evidence="1 2">
    <name type="scientific">Streptomyces hesseae</name>
    <dbReference type="NCBI Taxonomy" id="3075519"/>
    <lineage>
        <taxon>Bacteria</taxon>
        <taxon>Bacillati</taxon>
        <taxon>Actinomycetota</taxon>
        <taxon>Actinomycetes</taxon>
        <taxon>Kitasatosporales</taxon>
        <taxon>Streptomycetaceae</taxon>
        <taxon>Streptomyces</taxon>
    </lineage>
</organism>
<accession>A0ABU2SWV1</accession>